<protein>
    <submittedName>
        <fullName evidence="1">Uncharacterized protein</fullName>
    </submittedName>
</protein>
<organism evidence="1 2">
    <name type="scientific">Meloidogyne enterolobii</name>
    <name type="common">Root-knot nematode worm</name>
    <name type="synonym">Meloidogyne mayaguensis</name>
    <dbReference type="NCBI Taxonomy" id="390850"/>
    <lineage>
        <taxon>Eukaryota</taxon>
        <taxon>Metazoa</taxon>
        <taxon>Ecdysozoa</taxon>
        <taxon>Nematoda</taxon>
        <taxon>Chromadorea</taxon>
        <taxon>Rhabditida</taxon>
        <taxon>Tylenchina</taxon>
        <taxon>Tylenchomorpha</taxon>
        <taxon>Tylenchoidea</taxon>
        <taxon>Meloidogynidae</taxon>
        <taxon>Meloidogyninae</taxon>
        <taxon>Meloidogyne</taxon>
    </lineage>
</organism>
<proteinExistence type="predicted"/>
<keyword evidence="2" id="KW-1185">Reference proteome</keyword>
<dbReference type="EMBL" id="CAVMJV010000035">
    <property type="protein sequence ID" value="CAK5078067.1"/>
    <property type="molecule type" value="Genomic_DNA"/>
</dbReference>
<evidence type="ECO:0000313" key="2">
    <source>
        <dbReference type="Proteomes" id="UP001497535"/>
    </source>
</evidence>
<evidence type="ECO:0000313" key="1">
    <source>
        <dbReference type="EMBL" id="CAK5078067.1"/>
    </source>
</evidence>
<reference evidence="1" key="1">
    <citation type="submission" date="2023-11" db="EMBL/GenBank/DDBJ databases">
        <authorList>
            <person name="Poullet M."/>
        </authorList>
    </citation>
    <scope>NUCLEOTIDE SEQUENCE</scope>
    <source>
        <strain evidence="1">E1834</strain>
    </source>
</reference>
<dbReference type="Proteomes" id="UP001497535">
    <property type="component" value="Unassembled WGS sequence"/>
</dbReference>
<sequence length="42" mass="5315">MDRITVWFQNRRSKFRKYVRGKNSKLKDWGFKLDFKFDSEKK</sequence>
<accession>A0ACB0ZI86</accession>
<name>A0ACB0ZI86_MELEN</name>
<gene>
    <name evidence="1" type="ORF">MENTE1834_LOCUS25104</name>
</gene>
<comment type="caution">
    <text evidence="1">The sequence shown here is derived from an EMBL/GenBank/DDBJ whole genome shotgun (WGS) entry which is preliminary data.</text>
</comment>